<evidence type="ECO:0000259" key="1">
    <source>
        <dbReference type="Pfam" id="PF00668"/>
    </source>
</evidence>
<dbReference type="PANTHER" id="PTHR45398">
    <property type="match status" value="1"/>
</dbReference>
<reference evidence="2 3" key="1">
    <citation type="journal article" date="2019" name="Environ. Microbiol.">
        <title>An active ?-lactamase is a part of an orchestrated cell wall stress resistance network of Bacillus subtilis and related rhizosphere species.</title>
        <authorList>
            <person name="Bucher T."/>
            <person name="Keren-Paz A."/>
            <person name="Hausser J."/>
            <person name="Olender T."/>
            <person name="Cytryn E."/>
            <person name="Kolodkin-Gal I."/>
        </authorList>
    </citation>
    <scope>NUCLEOTIDE SEQUENCE [LARGE SCALE GENOMIC DNA]</scope>
    <source>
        <strain evidence="2 3">I186</strain>
    </source>
</reference>
<sequence length="387" mass="44846">RLDHAAGSKRSHVIDVIGVVTDGKLQFTWVYNVGQFAKSTIQSIAQNMLYQLSRLIRSSDRESALTISDFAMANLSQEGLTNVLNKMHRGKNNQITDLYPLSPLQEGMIFHTLHDQGDEHVAPYIVQLSFMIQGKMDIPTFEQAWKSVIQRHEIFRTAFVWDEIEEPVQVVYENIPFKVNKEDWRTMTSEEIEEKRKVFLALDRKQAFQFDEAPLMRVTVIQEGEEEYRIVWTHHHILLDGWSLPLVFNELLTVYQKRMNGEAVKLPKSSPYKKYIQWLREQDKEQAEQFWREKLKGFTAPTLLGLESKEEEKGYTEKVTYLSEEQTQALQGWAKRNKLTLSTVIQGAWAYLMSRYSGENDIVFGVTSSGRSTEIIDVENIVGPFIT</sequence>
<accession>A0A4U2ZZC8</accession>
<dbReference type="EMBL" id="SZOD01000931">
    <property type="protein sequence ID" value="TKI80338.1"/>
    <property type="molecule type" value="Genomic_DNA"/>
</dbReference>
<name>A0A4U2ZZC8_BACMY</name>
<feature type="domain" description="Condensation" evidence="1">
    <location>
        <begin position="97"/>
        <end position="386"/>
    </location>
</feature>
<organism evidence="2 3">
    <name type="scientific">Bacillus mycoides</name>
    <dbReference type="NCBI Taxonomy" id="1405"/>
    <lineage>
        <taxon>Bacteria</taxon>
        <taxon>Bacillati</taxon>
        <taxon>Bacillota</taxon>
        <taxon>Bacilli</taxon>
        <taxon>Bacillales</taxon>
        <taxon>Bacillaceae</taxon>
        <taxon>Bacillus</taxon>
        <taxon>Bacillus cereus group</taxon>
    </lineage>
</organism>
<proteinExistence type="predicted"/>
<evidence type="ECO:0000313" key="2">
    <source>
        <dbReference type="EMBL" id="TKI80338.1"/>
    </source>
</evidence>
<dbReference type="Pfam" id="PF00668">
    <property type="entry name" value="Condensation"/>
    <property type="match status" value="1"/>
</dbReference>
<dbReference type="InterPro" id="IPR001242">
    <property type="entry name" value="Condensation_dom"/>
</dbReference>
<dbReference type="Gene3D" id="3.30.559.10">
    <property type="entry name" value="Chloramphenicol acetyltransferase-like domain"/>
    <property type="match status" value="1"/>
</dbReference>
<gene>
    <name evidence="2" type="ORF">FC701_28655</name>
</gene>
<dbReference type="GO" id="GO:0008610">
    <property type="term" value="P:lipid biosynthetic process"/>
    <property type="evidence" value="ECO:0007669"/>
    <property type="project" value="UniProtKB-ARBA"/>
</dbReference>
<dbReference type="RefSeq" id="WP_234881423.1">
    <property type="nucleotide sequence ID" value="NZ_SZOD01000931.1"/>
</dbReference>
<dbReference type="Gene3D" id="3.30.559.30">
    <property type="entry name" value="Nonribosomal peptide synthetase, condensation domain"/>
    <property type="match status" value="2"/>
</dbReference>
<feature type="non-terminal residue" evidence="2">
    <location>
        <position position="1"/>
    </location>
</feature>
<comment type="caution">
    <text evidence="2">The sequence shown here is derived from an EMBL/GenBank/DDBJ whole genome shotgun (WGS) entry which is preliminary data.</text>
</comment>
<protein>
    <recommendedName>
        <fullName evidence="1">Condensation domain-containing protein</fullName>
    </recommendedName>
</protein>
<dbReference type="GO" id="GO:0003824">
    <property type="term" value="F:catalytic activity"/>
    <property type="evidence" value="ECO:0007669"/>
    <property type="project" value="InterPro"/>
</dbReference>
<evidence type="ECO:0000313" key="3">
    <source>
        <dbReference type="Proteomes" id="UP000305524"/>
    </source>
</evidence>
<dbReference type="AlphaFoldDB" id="A0A4U2ZZC8"/>
<dbReference type="InterPro" id="IPR023213">
    <property type="entry name" value="CAT-like_dom_sf"/>
</dbReference>
<dbReference type="PANTHER" id="PTHR45398:SF1">
    <property type="entry name" value="ENZYME, PUTATIVE (JCVI)-RELATED"/>
    <property type="match status" value="1"/>
</dbReference>
<dbReference type="Proteomes" id="UP000305524">
    <property type="component" value="Unassembled WGS sequence"/>
</dbReference>
<dbReference type="SUPFAM" id="SSF52777">
    <property type="entry name" value="CoA-dependent acyltransferases"/>
    <property type="match status" value="2"/>
</dbReference>
<feature type="non-terminal residue" evidence="2">
    <location>
        <position position="387"/>
    </location>
</feature>